<gene>
    <name evidence="4 5" type="primary">LOC106058851</name>
</gene>
<dbReference type="AlphaFoldDB" id="A0A9W2YNC2"/>
<evidence type="ECO:0000313" key="5">
    <source>
        <dbReference type="RefSeq" id="XP_055864151.1"/>
    </source>
</evidence>
<dbReference type="Proteomes" id="UP001165740">
    <property type="component" value="Chromosome 13"/>
</dbReference>
<feature type="region of interest" description="Disordered" evidence="1">
    <location>
        <begin position="479"/>
        <end position="499"/>
    </location>
</feature>
<dbReference type="GeneID" id="106058851"/>
<dbReference type="InterPro" id="IPR036236">
    <property type="entry name" value="Znf_C2H2_sf"/>
</dbReference>
<feature type="domain" description="C2H2-type" evidence="2">
    <location>
        <begin position="293"/>
        <end position="315"/>
    </location>
</feature>
<proteinExistence type="predicted"/>
<evidence type="ECO:0000313" key="4">
    <source>
        <dbReference type="RefSeq" id="XP_055864150.1"/>
    </source>
</evidence>
<dbReference type="GO" id="GO:0008270">
    <property type="term" value="F:zinc ion binding"/>
    <property type="evidence" value="ECO:0007669"/>
    <property type="project" value="InterPro"/>
</dbReference>
<name>A0A9W2YNC2_BIOGL</name>
<dbReference type="InterPro" id="IPR003604">
    <property type="entry name" value="Matrin/U1-like-C_Znf_C2H2"/>
</dbReference>
<dbReference type="SMART" id="SM00355">
    <property type="entry name" value="ZnF_C2H2"/>
    <property type="match status" value="4"/>
</dbReference>
<evidence type="ECO:0000259" key="2">
    <source>
        <dbReference type="PROSITE" id="PS00028"/>
    </source>
</evidence>
<feature type="region of interest" description="Disordered" evidence="1">
    <location>
        <begin position="263"/>
        <end position="284"/>
    </location>
</feature>
<dbReference type="GO" id="GO:0003676">
    <property type="term" value="F:nucleic acid binding"/>
    <property type="evidence" value="ECO:0007669"/>
    <property type="project" value="InterPro"/>
</dbReference>
<dbReference type="RefSeq" id="XP_055864151.1">
    <property type="nucleotide sequence ID" value="XM_056008176.1"/>
</dbReference>
<dbReference type="PANTHER" id="PTHR46786">
    <property type="entry name" value="ZINC FINGER MATRIN-TYPE PROTEIN 3"/>
    <property type="match status" value="1"/>
</dbReference>
<accession>A0A9W2YNC2</accession>
<dbReference type="InterPro" id="IPR052644">
    <property type="entry name" value="ZMAT3"/>
</dbReference>
<dbReference type="SUPFAM" id="SSF57667">
    <property type="entry name" value="beta-beta-alpha zinc fingers"/>
    <property type="match status" value="4"/>
</dbReference>
<evidence type="ECO:0000313" key="3">
    <source>
        <dbReference type="Proteomes" id="UP001165740"/>
    </source>
</evidence>
<protein>
    <submittedName>
        <fullName evidence="4 5">Zinc finger protein 346-like isoform X1</fullName>
    </submittedName>
</protein>
<evidence type="ECO:0000256" key="1">
    <source>
        <dbReference type="SAM" id="MobiDB-lite"/>
    </source>
</evidence>
<dbReference type="PROSITE" id="PS00028">
    <property type="entry name" value="ZINC_FINGER_C2H2_1"/>
    <property type="match status" value="2"/>
</dbReference>
<dbReference type="SMART" id="SM00451">
    <property type="entry name" value="ZnF_U1"/>
    <property type="match status" value="4"/>
</dbReference>
<reference evidence="4 5" key="1">
    <citation type="submission" date="2025-04" db="UniProtKB">
        <authorList>
            <consortium name="RefSeq"/>
        </authorList>
    </citation>
    <scope>IDENTIFICATION</scope>
</reference>
<keyword evidence="3" id="KW-1185">Reference proteome</keyword>
<dbReference type="OrthoDB" id="1925236at2759"/>
<dbReference type="Pfam" id="PF12874">
    <property type="entry name" value="zf-met"/>
    <property type="match status" value="4"/>
</dbReference>
<organism evidence="3 4">
    <name type="scientific">Biomphalaria glabrata</name>
    <name type="common">Bloodfluke planorb</name>
    <name type="synonym">Freshwater snail</name>
    <dbReference type="NCBI Taxonomy" id="6526"/>
    <lineage>
        <taxon>Eukaryota</taxon>
        <taxon>Metazoa</taxon>
        <taxon>Spiralia</taxon>
        <taxon>Lophotrochozoa</taxon>
        <taxon>Mollusca</taxon>
        <taxon>Gastropoda</taxon>
        <taxon>Heterobranchia</taxon>
        <taxon>Euthyneura</taxon>
        <taxon>Panpulmonata</taxon>
        <taxon>Hygrophila</taxon>
        <taxon>Lymnaeoidea</taxon>
        <taxon>Planorbidae</taxon>
        <taxon>Biomphalaria</taxon>
    </lineage>
</organism>
<dbReference type="InterPro" id="IPR013087">
    <property type="entry name" value="Znf_C2H2_type"/>
</dbReference>
<dbReference type="PANTHER" id="PTHR46786:SF1">
    <property type="entry name" value="ZINC FINGER MATRIN-TYPE PROTEIN 3"/>
    <property type="match status" value="1"/>
</dbReference>
<dbReference type="Gene3D" id="3.30.160.60">
    <property type="entry name" value="Classic Zinc Finger"/>
    <property type="match status" value="3"/>
</dbReference>
<sequence length="499" mass="56679">MSSMNCKSKNKRACTENFRLHDRNPKTNTSYKRRKGNKFDSFYNKQGMNYEECWSYDNPVLDVDTFNTFSSPCSSFSILNPHNIVSQTSAVERRQAPSKPHEEIVNEIEENVSSHASQLPSVSSNAAEVVDHSAAVAQVSIEDLRKQLAEQAVKAAPPIKPPETPEEIAREEEIQRKIRESIVIINPEQELALLKPDPSIDIEMSPELRALLQTLTTNYLCQLCSVKIVGQQMAAMHYNGKNHLKKLKSFVQTNGRSAGFNMESLSETEETVPEDPKETEPDDPIEVDENKYCKLCKVSFYQPQHARMHYKGKNHAKKLKSASSSNRAEIFECRICCVTVTSQEHLTAHLNGIRHKQQIRKMDANEVYRGYLDCRGRGGHSLKMMLQESLKGKRQGVAEKSSLLSNGQDLMKNSMNYTDQELLTLFGIEPSKKFQFDLANYRTPLGWLYCSYCNISMVEDAQFLLHLNSRKHSELVFKRTKVQKSRHPVGGPPSLSRST</sequence>
<dbReference type="RefSeq" id="XP_055864150.1">
    <property type="nucleotide sequence ID" value="XM_056008175.1"/>
</dbReference>
<feature type="domain" description="C2H2-type" evidence="2">
    <location>
        <begin position="333"/>
        <end position="355"/>
    </location>
</feature>